<evidence type="ECO:0000256" key="6">
    <source>
        <dbReference type="SAM" id="Phobius"/>
    </source>
</evidence>
<organism evidence="7 8">
    <name type="scientific">Pseudoflavonifractor intestinihominis</name>
    <dbReference type="NCBI Taxonomy" id="3133171"/>
    <lineage>
        <taxon>Bacteria</taxon>
        <taxon>Bacillati</taxon>
        <taxon>Bacillota</taxon>
        <taxon>Clostridia</taxon>
        <taxon>Eubacteriales</taxon>
        <taxon>Oscillospiraceae</taxon>
        <taxon>Pseudoflavonifractor</taxon>
    </lineage>
</organism>
<evidence type="ECO:0000313" key="8">
    <source>
        <dbReference type="Proteomes" id="UP001464378"/>
    </source>
</evidence>
<accession>A0ABV1E816</accession>
<keyword evidence="3 6" id="KW-0812">Transmembrane</keyword>
<feature type="transmembrane region" description="Helical" evidence="6">
    <location>
        <begin position="142"/>
        <end position="163"/>
    </location>
</feature>
<dbReference type="PANTHER" id="PTHR32196:SF69">
    <property type="entry name" value="BRANCHED-CHAIN AMINO ACID TRANSPORT SYSTEM, PERMEASE PROTEIN"/>
    <property type="match status" value="1"/>
</dbReference>
<feature type="transmembrane region" description="Helical" evidence="6">
    <location>
        <begin position="219"/>
        <end position="236"/>
    </location>
</feature>
<evidence type="ECO:0000256" key="2">
    <source>
        <dbReference type="ARBA" id="ARBA00022475"/>
    </source>
</evidence>
<sequence>MACVLERSGFPVLYVAQTALELGFQYALVAMALFLSYRVLDIADMTTDGCFVLGCAVSVTLTAAGHPFLAIPAAMLAGACAGFVTAFLQTKLGVPSILAGIITNTGLYTINLMAMGWKANQSLLKQDTIFTLFRATGIGGDWYAILLSGGITILMGVLLVLFLNTRLGLSIRATGDNRDMVRASSINPTFTITVGLCVANALTGLSGAVVGQAQKTADINGGTGIVVIGLACLIIGETIVGRGAMFRGAVAVILGSILYRVVYALVLRSPIPIDCLKLVTAIVVALAIAMPTLKQWAALQNKKRRAMAARKGAR</sequence>
<evidence type="ECO:0000313" key="7">
    <source>
        <dbReference type="EMBL" id="MEQ2443452.1"/>
    </source>
</evidence>
<keyword evidence="4 6" id="KW-1133">Transmembrane helix</keyword>
<name>A0ABV1E816_9FIRM</name>
<evidence type="ECO:0000256" key="5">
    <source>
        <dbReference type="ARBA" id="ARBA00023136"/>
    </source>
</evidence>
<feature type="transmembrane region" description="Helical" evidence="6">
    <location>
        <begin position="97"/>
        <end position="117"/>
    </location>
</feature>
<feature type="transmembrane region" description="Helical" evidence="6">
    <location>
        <begin position="69"/>
        <end position="88"/>
    </location>
</feature>
<keyword evidence="8" id="KW-1185">Reference proteome</keyword>
<evidence type="ECO:0000256" key="4">
    <source>
        <dbReference type="ARBA" id="ARBA00022989"/>
    </source>
</evidence>
<comment type="caution">
    <text evidence="7">The sequence shown here is derived from an EMBL/GenBank/DDBJ whole genome shotgun (WGS) entry which is preliminary data.</text>
</comment>
<dbReference type="Pfam" id="PF02653">
    <property type="entry name" value="BPD_transp_2"/>
    <property type="match status" value="1"/>
</dbReference>
<reference evidence="7 8" key="1">
    <citation type="submission" date="2024-03" db="EMBL/GenBank/DDBJ databases">
        <title>Human intestinal bacterial collection.</title>
        <authorList>
            <person name="Pauvert C."/>
            <person name="Hitch T.C.A."/>
            <person name="Clavel T."/>
        </authorList>
    </citation>
    <scope>NUCLEOTIDE SEQUENCE [LARGE SCALE GENOMIC DNA]</scope>
    <source>
        <strain evidence="7 8">CLA-AP-H29</strain>
    </source>
</reference>
<proteinExistence type="predicted"/>
<feature type="transmembrane region" description="Helical" evidence="6">
    <location>
        <begin position="12"/>
        <end position="35"/>
    </location>
</feature>
<protein>
    <submittedName>
        <fullName evidence="7">ABC transporter permease</fullName>
    </submittedName>
</protein>
<evidence type="ECO:0000256" key="1">
    <source>
        <dbReference type="ARBA" id="ARBA00004651"/>
    </source>
</evidence>
<dbReference type="InterPro" id="IPR001851">
    <property type="entry name" value="ABC_transp_permease"/>
</dbReference>
<keyword evidence="2" id="KW-1003">Cell membrane</keyword>
<dbReference type="PANTHER" id="PTHR32196">
    <property type="entry name" value="ABC TRANSPORTER PERMEASE PROTEIN YPHD-RELATED-RELATED"/>
    <property type="match status" value="1"/>
</dbReference>
<feature type="transmembrane region" description="Helical" evidence="6">
    <location>
        <begin position="278"/>
        <end position="297"/>
    </location>
</feature>
<keyword evidence="5 6" id="KW-0472">Membrane</keyword>
<evidence type="ECO:0000256" key="3">
    <source>
        <dbReference type="ARBA" id="ARBA00022692"/>
    </source>
</evidence>
<dbReference type="Proteomes" id="UP001464378">
    <property type="component" value="Unassembled WGS sequence"/>
</dbReference>
<feature type="transmembrane region" description="Helical" evidence="6">
    <location>
        <begin position="190"/>
        <end position="213"/>
    </location>
</feature>
<comment type="subcellular location">
    <subcellularLocation>
        <location evidence="1">Cell membrane</location>
        <topology evidence="1">Multi-pass membrane protein</topology>
    </subcellularLocation>
</comment>
<dbReference type="RefSeq" id="WP_294517781.1">
    <property type="nucleotide sequence ID" value="NZ_JBBMFK010000011.1"/>
</dbReference>
<feature type="transmembrane region" description="Helical" evidence="6">
    <location>
        <begin position="248"/>
        <end position="266"/>
    </location>
</feature>
<gene>
    <name evidence="7" type="ORF">WMO64_08205</name>
</gene>
<dbReference type="CDD" id="cd06574">
    <property type="entry name" value="TM_PBP1_branched-chain-AA_like"/>
    <property type="match status" value="1"/>
</dbReference>
<dbReference type="EMBL" id="JBBMFK010000011">
    <property type="protein sequence ID" value="MEQ2443452.1"/>
    <property type="molecule type" value="Genomic_DNA"/>
</dbReference>